<sequence length="194" mass="22159">MVVFNFPITQSEKNIPESYQVHNINEENARIMYEYYKKTHLDVAKYCEIHGWMCYCCIIDFDSRRAYFECAPIHLNQAMPFSLGLTSDHLWQSLGVCCVPVYGQNIQLIINSHCSDPGTILPVDSTDMNVEPHTQCLHGTEHNPIYGVKCFAFEYQKRGLPHVYTILVSGEPTSVVRSVQIKIHSNSAQSKKVN</sequence>
<name>F4S6G8_MELLP</name>
<dbReference type="InParanoid" id="F4S6G8"/>
<proteinExistence type="predicted"/>
<accession>F4S6G8</accession>
<dbReference type="Proteomes" id="UP000001072">
    <property type="component" value="Unassembled WGS sequence"/>
</dbReference>
<dbReference type="EMBL" id="GL883155">
    <property type="protein sequence ID" value="EGF99764.1"/>
    <property type="molecule type" value="Genomic_DNA"/>
</dbReference>
<dbReference type="RefSeq" id="XP_007417046.1">
    <property type="nucleotide sequence ID" value="XM_007416984.1"/>
</dbReference>
<dbReference type="GeneID" id="18924682"/>
<organism evidence="2">
    <name type="scientific">Melampsora larici-populina (strain 98AG31 / pathotype 3-4-7)</name>
    <name type="common">Poplar leaf rust fungus</name>
    <dbReference type="NCBI Taxonomy" id="747676"/>
    <lineage>
        <taxon>Eukaryota</taxon>
        <taxon>Fungi</taxon>
        <taxon>Dikarya</taxon>
        <taxon>Basidiomycota</taxon>
        <taxon>Pucciniomycotina</taxon>
        <taxon>Pucciniomycetes</taxon>
        <taxon>Pucciniales</taxon>
        <taxon>Melampsoraceae</taxon>
        <taxon>Melampsora</taxon>
    </lineage>
</organism>
<dbReference type="HOGENOM" id="CLU_1402735_0_0_1"/>
<reference evidence="2" key="1">
    <citation type="journal article" date="2011" name="Proc. Natl. Acad. Sci. U.S.A.">
        <title>Obligate biotrophy features unraveled by the genomic analysis of rust fungi.</title>
        <authorList>
            <person name="Duplessis S."/>
            <person name="Cuomo C.A."/>
            <person name="Lin Y.-C."/>
            <person name="Aerts A."/>
            <person name="Tisserant E."/>
            <person name="Veneault-Fourrey C."/>
            <person name="Joly D.L."/>
            <person name="Hacquard S."/>
            <person name="Amselem J."/>
            <person name="Cantarel B.L."/>
            <person name="Chiu R."/>
            <person name="Coutinho P.M."/>
            <person name="Feau N."/>
            <person name="Field M."/>
            <person name="Frey P."/>
            <person name="Gelhaye E."/>
            <person name="Goldberg J."/>
            <person name="Grabherr M.G."/>
            <person name="Kodira C.D."/>
            <person name="Kohler A."/>
            <person name="Kuees U."/>
            <person name="Lindquist E.A."/>
            <person name="Lucas S.M."/>
            <person name="Mago R."/>
            <person name="Mauceli E."/>
            <person name="Morin E."/>
            <person name="Murat C."/>
            <person name="Pangilinan J.L."/>
            <person name="Park R."/>
            <person name="Pearson M."/>
            <person name="Quesneville H."/>
            <person name="Rouhier N."/>
            <person name="Sakthikumar S."/>
            <person name="Salamov A.A."/>
            <person name="Schmutz J."/>
            <person name="Selles B."/>
            <person name="Shapiro H."/>
            <person name="Tanguay P."/>
            <person name="Tuskan G.A."/>
            <person name="Henrissat B."/>
            <person name="Van de Peer Y."/>
            <person name="Rouze P."/>
            <person name="Ellis J.G."/>
            <person name="Dodds P.N."/>
            <person name="Schein J.E."/>
            <person name="Zhong S."/>
            <person name="Hamelin R.C."/>
            <person name="Grigoriev I.V."/>
            <person name="Szabo L.J."/>
            <person name="Martin F."/>
        </authorList>
    </citation>
    <scope>NUCLEOTIDE SEQUENCE [LARGE SCALE GENOMIC DNA]</scope>
    <source>
        <strain evidence="2">98AG31 / pathotype 3-4-7</strain>
    </source>
</reference>
<dbReference type="KEGG" id="mlr:MELLADRAFT_112435"/>
<keyword evidence="2" id="KW-1185">Reference proteome</keyword>
<dbReference type="AlphaFoldDB" id="F4S6G8"/>
<gene>
    <name evidence="1" type="ORF">MELLADRAFT_112435</name>
</gene>
<dbReference type="VEuPathDB" id="FungiDB:MELLADRAFT_112435"/>
<evidence type="ECO:0000313" key="2">
    <source>
        <dbReference type="Proteomes" id="UP000001072"/>
    </source>
</evidence>
<protein>
    <submittedName>
        <fullName evidence="1">Uncharacterized protein</fullName>
    </submittedName>
</protein>
<evidence type="ECO:0000313" key="1">
    <source>
        <dbReference type="EMBL" id="EGF99764.1"/>
    </source>
</evidence>